<feature type="active site" evidence="1">
    <location>
        <position position="28"/>
    </location>
</feature>
<organism evidence="4 5">
    <name type="scientific">Heterorhabditis bacteriophora</name>
    <name type="common">Entomopathogenic nematode worm</name>
    <dbReference type="NCBI Taxonomy" id="37862"/>
    <lineage>
        <taxon>Eukaryota</taxon>
        <taxon>Metazoa</taxon>
        <taxon>Ecdysozoa</taxon>
        <taxon>Nematoda</taxon>
        <taxon>Chromadorea</taxon>
        <taxon>Rhabditida</taxon>
        <taxon>Rhabditina</taxon>
        <taxon>Rhabditomorpha</taxon>
        <taxon>Strongyloidea</taxon>
        <taxon>Heterorhabditidae</taxon>
        <taxon>Heterorhabditis</taxon>
    </lineage>
</organism>
<reference evidence="5" key="1">
    <citation type="submission" date="2016-11" db="UniProtKB">
        <authorList>
            <consortium name="WormBaseParasite"/>
        </authorList>
    </citation>
    <scope>IDENTIFICATION</scope>
</reference>
<feature type="transmembrane region" description="Helical" evidence="2">
    <location>
        <begin position="248"/>
        <end position="272"/>
    </location>
</feature>
<dbReference type="SUPFAM" id="SSF55486">
    <property type="entry name" value="Metalloproteases ('zincins'), catalytic domain"/>
    <property type="match status" value="1"/>
</dbReference>
<accession>A0A1I7WGL1</accession>
<dbReference type="InterPro" id="IPR001590">
    <property type="entry name" value="Peptidase_M12B"/>
</dbReference>
<evidence type="ECO:0000256" key="1">
    <source>
        <dbReference type="PROSITE-ProRule" id="PRU00276"/>
    </source>
</evidence>
<dbReference type="GO" id="GO:0046872">
    <property type="term" value="F:metal ion binding"/>
    <property type="evidence" value="ECO:0007669"/>
    <property type="project" value="UniProtKB-KW"/>
</dbReference>
<dbReference type="PANTHER" id="PTHR11905:SF159">
    <property type="entry name" value="ADAM METALLOPROTEASE"/>
    <property type="match status" value="1"/>
</dbReference>
<dbReference type="InterPro" id="IPR024079">
    <property type="entry name" value="MetalloPept_cat_dom_sf"/>
</dbReference>
<sequence length="275" mass="30499">MCSYDYSGGVDVDHSTNAASVAATLAHEMGHNFGMEHDVEYGTICNCPVNQCIMAPSAGLKYLSNSFNRGVDLCLKNPPEKSVGNAKCGNGIVEHGEPKPRATECRASTGLCDLAEYCNGETSDCPADFFIQNGHNCPGRQNVKRTTTDYLLLFHKKIVGCNRSLLFFSNISGFETHKCHVIKTTYVGNTKDRLDPGMVLDGAQCGNEKVRINRKICVDAKCRSISEVTKTVSKCNDKCHDRGNYFSFLYDILILIGIILQCIIYIYIYIYIYSY</sequence>
<dbReference type="InterPro" id="IPR036436">
    <property type="entry name" value="Disintegrin_dom_sf"/>
</dbReference>
<keyword evidence="1" id="KW-1015">Disulfide bond</keyword>
<feature type="binding site" evidence="1">
    <location>
        <position position="31"/>
    </location>
    <ligand>
        <name>Zn(2+)</name>
        <dbReference type="ChEBI" id="CHEBI:29105"/>
        <note>catalytic</note>
    </ligand>
</feature>
<keyword evidence="1" id="KW-0479">Metal-binding</keyword>
<dbReference type="Pfam" id="PF01421">
    <property type="entry name" value="Reprolysin"/>
    <property type="match status" value="1"/>
</dbReference>
<protein>
    <submittedName>
        <fullName evidence="5">Peptidase M12B domain-containing protein</fullName>
    </submittedName>
</protein>
<dbReference type="AlphaFoldDB" id="A0A1I7WGL1"/>
<keyword evidence="4" id="KW-1185">Reference proteome</keyword>
<dbReference type="InterPro" id="IPR001762">
    <property type="entry name" value="Disintegrin_dom"/>
</dbReference>
<keyword evidence="2" id="KW-1133">Transmembrane helix</keyword>
<evidence type="ECO:0000313" key="5">
    <source>
        <dbReference type="WBParaSite" id="Hba_04099"/>
    </source>
</evidence>
<keyword evidence="2" id="KW-0472">Membrane</keyword>
<evidence type="ECO:0000313" key="4">
    <source>
        <dbReference type="Proteomes" id="UP000095283"/>
    </source>
</evidence>
<dbReference type="GO" id="GO:0006509">
    <property type="term" value="P:membrane protein ectodomain proteolysis"/>
    <property type="evidence" value="ECO:0007669"/>
    <property type="project" value="TreeGrafter"/>
</dbReference>
<feature type="binding site" evidence="1">
    <location>
        <position position="37"/>
    </location>
    <ligand>
        <name>Zn(2+)</name>
        <dbReference type="ChEBI" id="CHEBI:29105"/>
        <note>catalytic</note>
    </ligand>
</feature>
<dbReference type="WBParaSite" id="Hba_04099">
    <property type="protein sequence ID" value="Hba_04099"/>
    <property type="gene ID" value="Hba_04099"/>
</dbReference>
<dbReference type="PANTHER" id="PTHR11905">
    <property type="entry name" value="ADAM A DISINTEGRIN AND METALLOPROTEASE DOMAIN"/>
    <property type="match status" value="1"/>
</dbReference>
<dbReference type="SMART" id="SM00050">
    <property type="entry name" value="DISIN"/>
    <property type="match status" value="1"/>
</dbReference>
<evidence type="ECO:0000256" key="2">
    <source>
        <dbReference type="SAM" id="Phobius"/>
    </source>
</evidence>
<keyword evidence="2" id="KW-0812">Transmembrane</keyword>
<evidence type="ECO:0000259" key="3">
    <source>
        <dbReference type="PROSITE" id="PS50215"/>
    </source>
</evidence>
<dbReference type="GO" id="GO:0004222">
    <property type="term" value="F:metalloendopeptidase activity"/>
    <property type="evidence" value="ECO:0007669"/>
    <property type="project" value="InterPro"/>
</dbReference>
<dbReference type="Proteomes" id="UP000095283">
    <property type="component" value="Unplaced"/>
</dbReference>
<dbReference type="Gene3D" id="3.40.390.10">
    <property type="entry name" value="Collagenase (Catalytic Domain)"/>
    <property type="match status" value="1"/>
</dbReference>
<feature type="binding site" evidence="1">
    <location>
        <position position="27"/>
    </location>
    <ligand>
        <name>Zn(2+)</name>
        <dbReference type="ChEBI" id="CHEBI:29105"/>
        <note>catalytic</note>
    </ligand>
</feature>
<feature type="disulfide bond" evidence="1">
    <location>
        <begin position="47"/>
        <end position="52"/>
    </location>
</feature>
<keyword evidence="1" id="KW-0862">Zinc</keyword>
<proteinExistence type="predicted"/>
<comment type="caution">
    <text evidence="1">Lacks conserved residue(s) required for the propagation of feature annotation.</text>
</comment>
<feature type="domain" description="Peptidase M12B" evidence="3">
    <location>
        <begin position="1"/>
        <end position="74"/>
    </location>
</feature>
<dbReference type="SUPFAM" id="SSF57552">
    <property type="entry name" value="Blood coagulation inhibitor (disintegrin)"/>
    <property type="match status" value="1"/>
</dbReference>
<name>A0A1I7WGL1_HETBA</name>
<dbReference type="PROSITE" id="PS50215">
    <property type="entry name" value="ADAM_MEPRO"/>
    <property type="match status" value="1"/>
</dbReference>
<dbReference type="Gene3D" id="4.10.70.10">
    <property type="entry name" value="Disintegrin domain"/>
    <property type="match status" value="1"/>
</dbReference>